<protein>
    <recommendedName>
        <fullName evidence="6">RanBP2-type domain-containing protein</fullName>
    </recommendedName>
</protein>
<comment type="caution">
    <text evidence="7">The sequence shown here is derived from an EMBL/GenBank/DDBJ whole genome shotgun (WGS) entry which is preliminary data.</text>
</comment>
<feature type="compositionally biased region" description="Acidic residues" evidence="5">
    <location>
        <begin position="499"/>
        <end position="509"/>
    </location>
</feature>
<feature type="domain" description="RanBP2-type" evidence="6">
    <location>
        <begin position="274"/>
        <end position="303"/>
    </location>
</feature>
<dbReference type="Proteomes" id="UP001634393">
    <property type="component" value="Unassembled WGS sequence"/>
</dbReference>
<reference evidence="7 8" key="1">
    <citation type="submission" date="2024-12" db="EMBL/GenBank/DDBJ databases">
        <title>The unique morphological basis and parallel evolutionary history of personate flowers in Penstemon.</title>
        <authorList>
            <person name="Depatie T.H."/>
            <person name="Wessinger C.A."/>
        </authorList>
    </citation>
    <scope>NUCLEOTIDE SEQUENCE [LARGE SCALE GENOMIC DNA]</scope>
    <source>
        <strain evidence="7">WTNN_2</strain>
        <tissue evidence="7">Leaf</tissue>
    </source>
</reference>
<organism evidence="7 8">
    <name type="scientific">Penstemon smallii</name>
    <dbReference type="NCBI Taxonomy" id="265156"/>
    <lineage>
        <taxon>Eukaryota</taxon>
        <taxon>Viridiplantae</taxon>
        <taxon>Streptophyta</taxon>
        <taxon>Embryophyta</taxon>
        <taxon>Tracheophyta</taxon>
        <taxon>Spermatophyta</taxon>
        <taxon>Magnoliopsida</taxon>
        <taxon>eudicotyledons</taxon>
        <taxon>Gunneridae</taxon>
        <taxon>Pentapetalae</taxon>
        <taxon>asterids</taxon>
        <taxon>lamiids</taxon>
        <taxon>Lamiales</taxon>
        <taxon>Plantaginaceae</taxon>
        <taxon>Cheloneae</taxon>
        <taxon>Penstemon</taxon>
    </lineage>
</organism>
<evidence type="ECO:0000256" key="1">
    <source>
        <dbReference type="ARBA" id="ARBA00022723"/>
    </source>
</evidence>
<evidence type="ECO:0000256" key="2">
    <source>
        <dbReference type="ARBA" id="ARBA00022771"/>
    </source>
</evidence>
<feature type="domain" description="RanBP2-type" evidence="6">
    <location>
        <begin position="351"/>
        <end position="380"/>
    </location>
</feature>
<evidence type="ECO:0000256" key="4">
    <source>
        <dbReference type="PROSITE-ProRule" id="PRU00322"/>
    </source>
</evidence>
<feature type="region of interest" description="Disordered" evidence="5">
    <location>
        <begin position="499"/>
        <end position="520"/>
    </location>
</feature>
<evidence type="ECO:0000256" key="3">
    <source>
        <dbReference type="ARBA" id="ARBA00022833"/>
    </source>
</evidence>
<keyword evidence="1" id="KW-0479">Metal-binding</keyword>
<dbReference type="PANTHER" id="PTHR23111:SF23">
    <property type="entry name" value="RAN BP2_NZF ZINC FINGER-LIKE SUPERFAMILY PROTEIN"/>
    <property type="match status" value="1"/>
</dbReference>
<dbReference type="Pfam" id="PF00641">
    <property type="entry name" value="Zn_ribbon_RanBP"/>
    <property type="match status" value="3"/>
</dbReference>
<dbReference type="Gene3D" id="4.10.1060.10">
    <property type="entry name" value="Zinc finger, RanBP2-type"/>
    <property type="match status" value="3"/>
</dbReference>
<evidence type="ECO:0000313" key="8">
    <source>
        <dbReference type="Proteomes" id="UP001634393"/>
    </source>
</evidence>
<gene>
    <name evidence="7" type="ORF">ACJIZ3_019542</name>
</gene>
<proteinExistence type="predicted"/>
<dbReference type="GO" id="GO:0008270">
    <property type="term" value="F:zinc ion binding"/>
    <property type="evidence" value="ECO:0007669"/>
    <property type="project" value="UniProtKB-KW"/>
</dbReference>
<sequence length="520" mass="59702">MFTPNFYLKTLKSQFQNPTFYSPISHLHNHITRKPTISNPAIEFVLNEVQESQFSKSQFNSPSPAQNDDVLSKVQITHPWREWVDLMEILLKKGYFDAIGNPFANNGELGKKEANLIRTACLNFSRDQYQLIRYLSRKDILVIAGSGCPSTDRKVVNSGKRLRAHVGINEGNVCSSCILRGDCDRAYVEARVDEGGRTVDVMRVLLTYCLDPILSSVENKPCLNKKVKESVKTLLKEMMAIRVEDNERELPKATASEPENDINQETSQSNIPMKQGDWICPKCKFLNFARNVKCLRCDTFSQEKLKVIAEDQDQLPLKKGDWICDKCKFLNFARNTRCLLCKEKPPKRKINPGEWECESCNYINFRRNMVCLKCDHKRPIASATADVSSQLVSNSAKNDETQPWSTQEKRFWDKADESIRFVKSERLDHDNSGSWDQQFDFMDFPVVGGKSDLSQTVKKQEFRKMKMKDKCGTEVHEREYDEIMINKSSVVCGRIENLASDDDDDDEMAEWFGRSSKSIP</sequence>
<dbReference type="SMART" id="SM00547">
    <property type="entry name" value="ZnF_RBZ"/>
    <property type="match status" value="3"/>
</dbReference>
<keyword evidence="2 4" id="KW-0863">Zinc-finger</keyword>
<name>A0ABD3T2E8_9LAMI</name>
<dbReference type="PROSITE" id="PS50199">
    <property type="entry name" value="ZF_RANBP2_2"/>
    <property type="match status" value="3"/>
</dbReference>
<keyword evidence="8" id="KW-1185">Reference proteome</keyword>
<accession>A0ABD3T2E8</accession>
<dbReference type="SUPFAM" id="SSF90209">
    <property type="entry name" value="Ran binding protein zinc finger-like"/>
    <property type="match status" value="3"/>
</dbReference>
<keyword evidence="3" id="KW-0862">Zinc</keyword>
<evidence type="ECO:0000313" key="7">
    <source>
        <dbReference type="EMBL" id="KAL3830740.1"/>
    </source>
</evidence>
<evidence type="ECO:0000259" key="6">
    <source>
        <dbReference type="PROSITE" id="PS50199"/>
    </source>
</evidence>
<feature type="domain" description="RanBP2-type" evidence="6">
    <location>
        <begin position="318"/>
        <end position="347"/>
    </location>
</feature>
<dbReference type="InterPro" id="IPR001876">
    <property type="entry name" value="Znf_RanBP2"/>
</dbReference>
<dbReference type="EMBL" id="JBJXBP010000005">
    <property type="protein sequence ID" value="KAL3830740.1"/>
    <property type="molecule type" value="Genomic_DNA"/>
</dbReference>
<dbReference type="InterPro" id="IPR036443">
    <property type="entry name" value="Znf_RanBP2_sf"/>
</dbReference>
<dbReference type="AlphaFoldDB" id="A0ABD3T2E8"/>
<feature type="region of interest" description="Disordered" evidence="5">
    <location>
        <begin position="246"/>
        <end position="268"/>
    </location>
</feature>
<dbReference type="PROSITE" id="PS01358">
    <property type="entry name" value="ZF_RANBP2_1"/>
    <property type="match status" value="2"/>
</dbReference>
<evidence type="ECO:0000256" key="5">
    <source>
        <dbReference type="SAM" id="MobiDB-lite"/>
    </source>
</evidence>
<dbReference type="PANTHER" id="PTHR23111">
    <property type="entry name" value="ZINC FINGER PROTEIN"/>
    <property type="match status" value="1"/>
</dbReference>